<name>A0ACC1A7N8_9ROSI</name>
<gene>
    <name evidence="1" type="ORF">Patl1_30044</name>
</gene>
<dbReference type="Proteomes" id="UP001164250">
    <property type="component" value="Chromosome 11"/>
</dbReference>
<sequence length="191" mass="21626">MSSTTEKTTTSQSEAVTLNQTIGELPTIQSAYRLNGKNHRKWSQVVRTFLKGEGKLSHLLEISDTFMFLPTSKEILEAAKETYSKGDHSITKYANLLKNLWQEMNHYRCIEIRCSGDATVLKNFIEKDRIYDFLDGLNVEFNQVRVQLLGKEDLPSLNETISIINAEESLRGVMLYSQPVEGSAMLGKSND</sequence>
<evidence type="ECO:0000313" key="1">
    <source>
        <dbReference type="EMBL" id="KAJ0083334.1"/>
    </source>
</evidence>
<reference evidence="2" key="1">
    <citation type="journal article" date="2023" name="G3 (Bethesda)">
        <title>Genome assembly and association tests identify interacting loci associated with vigor, precocity, and sex in interspecific pistachio rootstocks.</title>
        <authorList>
            <person name="Palmer W."/>
            <person name="Jacygrad E."/>
            <person name="Sagayaradj S."/>
            <person name="Cavanaugh K."/>
            <person name="Han R."/>
            <person name="Bertier L."/>
            <person name="Beede B."/>
            <person name="Kafkas S."/>
            <person name="Golino D."/>
            <person name="Preece J."/>
            <person name="Michelmore R."/>
        </authorList>
    </citation>
    <scope>NUCLEOTIDE SEQUENCE [LARGE SCALE GENOMIC DNA]</scope>
</reference>
<comment type="caution">
    <text evidence="1">The sequence shown here is derived from an EMBL/GenBank/DDBJ whole genome shotgun (WGS) entry which is preliminary data.</text>
</comment>
<evidence type="ECO:0000313" key="2">
    <source>
        <dbReference type="Proteomes" id="UP001164250"/>
    </source>
</evidence>
<organism evidence="1 2">
    <name type="scientific">Pistacia atlantica</name>
    <dbReference type="NCBI Taxonomy" id="434234"/>
    <lineage>
        <taxon>Eukaryota</taxon>
        <taxon>Viridiplantae</taxon>
        <taxon>Streptophyta</taxon>
        <taxon>Embryophyta</taxon>
        <taxon>Tracheophyta</taxon>
        <taxon>Spermatophyta</taxon>
        <taxon>Magnoliopsida</taxon>
        <taxon>eudicotyledons</taxon>
        <taxon>Gunneridae</taxon>
        <taxon>Pentapetalae</taxon>
        <taxon>rosids</taxon>
        <taxon>malvids</taxon>
        <taxon>Sapindales</taxon>
        <taxon>Anacardiaceae</taxon>
        <taxon>Pistacia</taxon>
    </lineage>
</organism>
<accession>A0ACC1A7N8</accession>
<proteinExistence type="predicted"/>
<keyword evidence="2" id="KW-1185">Reference proteome</keyword>
<protein>
    <submittedName>
        <fullName evidence="1">Uncharacterized protein</fullName>
    </submittedName>
</protein>
<dbReference type="EMBL" id="CM047907">
    <property type="protein sequence ID" value="KAJ0083334.1"/>
    <property type="molecule type" value="Genomic_DNA"/>
</dbReference>